<dbReference type="SMART" id="SM00460">
    <property type="entry name" value="TGc"/>
    <property type="match status" value="1"/>
</dbReference>
<dbReference type="Proteomes" id="UP000094844">
    <property type="component" value="Unassembled WGS sequence"/>
</dbReference>
<keyword evidence="1" id="KW-0732">Signal</keyword>
<dbReference type="OrthoDB" id="9804872at2"/>
<dbReference type="SUPFAM" id="SSF54001">
    <property type="entry name" value="Cysteine proteinases"/>
    <property type="match status" value="1"/>
</dbReference>
<gene>
    <name evidence="3" type="ORF">BN1044_01944</name>
</gene>
<dbReference type="Gene3D" id="3.10.620.30">
    <property type="match status" value="1"/>
</dbReference>
<proteinExistence type="predicted"/>
<dbReference type="Pfam" id="PF01841">
    <property type="entry name" value="Transglut_core"/>
    <property type="match status" value="1"/>
</dbReference>
<dbReference type="PANTHER" id="PTHR38339:SF1">
    <property type="entry name" value="TRANSGLUTAMINASE-LIKE DOMAIN-CONTAINING PROTEIN"/>
    <property type="match status" value="1"/>
</dbReference>
<organism evidence="3 4">
    <name type="scientific">Hafnia alvei</name>
    <dbReference type="NCBI Taxonomy" id="569"/>
    <lineage>
        <taxon>Bacteria</taxon>
        <taxon>Pseudomonadati</taxon>
        <taxon>Pseudomonadota</taxon>
        <taxon>Gammaproteobacteria</taxon>
        <taxon>Enterobacterales</taxon>
        <taxon>Hafniaceae</taxon>
        <taxon>Hafnia</taxon>
    </lineage>
</organism>
<sequence>MNRRRFLRLSAAVPFIASALMGVNHANAANETKDWNHYRVTTQVDIPATNEAVQLWLPLPATRLGDYQRAQTPHWKVSDDGKAKLMLIKPYNTLVLHVSWPTTTAGQHSVTMTQSVSTRNRHIDLKTPPANPVKLTAEEMALYLQPMRYLPTDGIVAKTANKIIQGRGDNNIDRAKMIYDWVVANTQRDPKTQGCGDGNVKQMLDSGNLSGKCADINALFVALARSVGIPARDAYGVRLGKSDMGFNSLGKDGDITKAQHCRAEFYMEGYGWIPVDPADVRKVMLEEQAGGLPFSDPKVQKANDWMFGGWEMNWMAYNHAHDLKLPGTQDQAAYLMYPQAQVGDTKLDSLKPDAFKYSINSVKL</sequence>
<feature type="domain" description="Transglutaminase-like" evidence="2">
    <location>
        <begin position="205"/>
        <end position="279"/>
    </location>
</feature>
<dbReference type="EMBL" id="FMIQ01000035">
    <property type="protein sequence ID" value="SCM52460.1"/>
    <property type="molecule type" value="Genomic_DNA"/>
</dbReference>
<evidence type="ECO:0000313" key="4">
    <source>
        <dbReference type="Proteomes" id="UP000094844"/>
    </source>
</evidence>
<reference evidence="3 4" key="1">
    <citation type="submission" date="2016-09" db="EMBL/GenBank/DDBJ databases">
        <authorList>
            <person name="Capua I."/>
            <person name="De Benedictis P."/>
            <person name="Joannis T."/>
            <person name="Lombin L.H."/>
            <person name="Cattoli G."/>
        </authorList>
    </citation>
    <scope>NUCLEOTIDE SEQUENCE [LARGE SCALE GENOMIC DNA]</scope>
    <source>
        <strain evidence="3 4">GB001</strain>
    </source>
</reference>
<dbReference type="PANTHER" id="PTHR38339">
    <property type="entry name" value="TRANSGLUTAMINASE DOMAIN PROTEIN"/>
    <property type="match status" value="1"/>
</dbReference>
<accession>A0A1C6Z017</accession>
<dbReference type="STRING" id="569.A6V27_09955"/>
<feature type="signal peptide" evidence="1">
    <location>
        <begin position="1"/>
        <end position="28"/>
    </location>
</feature>
<evidence type="ECO:0000256" key="1">
    <source>
        <dbReference type="SAM" id="SignalP"/>
    </source>
</evidence>
<dbReference type="InterPro" id="IPR038765">
    <property type="entry name" value="Papain-like_cys_pep_sf"/>
</dbReference>
<dbReference type="RefSeq" id="WP_072308506.1">
    <property type="nucleotide sequence ID" value="NZ_FMIQ01000035.1"/>
</dbReference>
<dbReference type="AlphaFoldDB" id="A0A1C6Z017"/>
<feature type="chain" id="PRO_5008751825" evidence="1">
    <location>
        <begin position="29"/>
        <end position="364"/>
    </location>
</feature>
<dbReference type="InterPro" id="IPR002931">
    <property type="entry name" value="Transglutaminase-like"/>
</dbReference>
<protein>
    <submittedName>
        <fullName evidence="3">Transglutaminase-like superfamily protein</fullName>
    </submittedName>
</protein>
<evidence type="ECO:0000313" key="3">
    <source>
        <dbReference type="EMBL" id="SCM52460.1"/>
    </source>
</evidence>
<evidence type="ECO:0000259" key="2">
    <source>
        <dbReference type="SMART" id="SM00460"/>
    </source>
</evidence>
<name>A0A1C6Z017_HAFAL</name>